<dbReference type="GO" id="GO:0000976">
    <property type="term" value="F:transcription cis-regulatory region binding"/>
    <property type="evidence" value="ECO:0007669"/>
    <property type="project" value="TreeGrafter"/>
</dbReference>
<dbReference type="PANTHER" id="PTHR30055">
    <property type="entry name" value="HTH-TYPE TRANSCRIPTIONAL REGULATOR RUTR"/>
    <property type="match status" value="1"/>
</dbReference>
<dbReference type="SUPFAM" id="SSF48498">
    <property type="entry name" value="Tetracyclin repressor-like, C-terminal domain"/>
    <property type="match status" value="1"/>
</dbReference>
<name>A0A7K3LK11_9ACTN</name>
<dbReference type="InterPro" id="IPR050109">
    <property type="entry name" value="HTH-type_TetR-like_transc_reg"/>
</dbReference>
<evidence type="ECO:0000256" key="3">
    <source>
        <dbReference type="SAM" id="MobiDB-lite"/>
    </source>
</evidence>
<protein>
    <submittedName>
        <fullName evidence="5">TetR/AcrR family transcriptional regulator</fullName>
    </submittedName>
</protein>
<dbReference type="RefSeq" id="WP_059035759.1">
    <property type="nucleotide sequence ID" value="NZ_JAADZU010000006.1"/>
</dbReference>
<evidence type="ECO:0000313" key="6">
    <source>
        <dbReference type="Proteomes" id="UP000466307"/>
    </source>
</evidence>
<feature type="compositionally biased region" description="Polar residues" evidence="3">
    <location>
        <begin position="1"/>
        <end position="12"/>
    </location>
</feature>
<dbReference type="PRINTS" id="PR00455">
    <property type="entry name" value="HTHTETR"/>
</dbReference>
<sequence>MSGGVEQTQVESADTPEGTEDGWRDYGVEELPVPLAAALAAFAEHGYHGTSVREIAARANLSVPGLYHHYPSKQSLLQGLLERTMTDLLARSEKAIEEAGPEPINRFDAVVESLLRFHMYRREQAFVGSTEIRSLDDDYRPTYIGYRDRQQRMVDEIVFAGVGEGVFATEYPKDAARAVATMCVGVSTWFKLDGELGADELIRRNLQLARSIVGYRPQS</sequence>
<dbReference type="InterPro" id="IPR009057">
    <property type="entry name" value="Homeodomain-like_sf"/>
</dbReference>
<dbReference type="AlphaFoldDB" id="A0A7K3LK11"/>
<proteinExistence type="predicted"/>
<dbReference type="EMBL" id="JAADZU010000006">
    <property type="protein sequence ID" value="NDK88599.1"/>
    <property type="molecule type" value="Genomic_DNA"/>
</dbReference>
<evidence type="ECO:0000256" key="1">
    <source>
        <dbReference type="ARBA" id="ARBA00023125"/>
    </source>
</evidence>
<dbReference type="PROSITE" id="PS50977">
    <property type="entry name" value="HTH_TETR_2"/>
    <property type="match status" value="1"/>
</dbReference>
<dbReference type="GO" id="GO:0003700">
    <property type="term" value="F:DNA-binding transcription factor activity"/>
    <property type="evidence" value="ECO:0007669"/>
    <property type="project" value="TreeGrafter"/>
</dbReference>
<keyword evidence="1 2" id="KW-0238">DNA-binding</keyword>
<dbReference type="Proteomes" id="UP000466307">
    <property type="component" value="Unassembled WGS sequence"/>
</dbReference>
<organism evidence="5 6">
    <name type="scientific">Gordonia desulfuricans</name>
    <dbReference type="NCBI Taxonomy" id="89051"/>
    <lineage>
        <taxon>Bacteria</taxon>
        <taxon>Bacillati</taxon>
        <taxon>Actinomycetota</taxon>
        <taxon>Actinomycetes</taxon>
        <taxon>Mycobacteriales</taxon>
        <taxon>Gordoniaceae</taxon>
        <taxon>Gordonia</taxon>
    </lineage>
</organism>
<feature type="region of interest" description="Disordered" evidence="3">
    <location>
        <begin position="1"/>
        <end position="25"/>
    </location>
</feature>
<dbReference type="InterPro" id="IPR041490">
    <property type="entry name" value="KstR2_TetR_C"/>
</dbReference>
<comment type="caution">
    <text evidence="5">The sequence shown here is derived from an EMBL/GenBank/DDBJ whole genome shotgun (WGS) entry which is preliminary data.</text>
</comment>
<dbReference type="SUPFAM" id="SSF46689">
    <property type="entry name" value="Homeodomain-like"/>
    <property type="match status" value="1"/>
</dbReference>
<dbReference type="InterPro" id="IPR036271">
    <property type="entry name" value="Tet_transcr_reg_TetR-rel_C_sf"/>
</dbReference>
<dbReference type="InterPro" id="IPR001647">
    <property type="entry name" value="HTH_TetR"/>
</dbReference>
<feature type="DNA-binding region" description="H-T-H motif" evidence="2">
    <location>
        <begin position="51"/>
        <end position="70"/>
    </location>
</feature>
<dbReference type="PANTHER" id="PTHR30055:SF237">
    <property type="entry name" value="TRANSCRIPTIONAL REPRESSOR MCE3R"/>
    <property type="match status" value="1"/>
</dbReference>
<dbReference type="Pfam" id="PF17932">
    <property type="entry name" value="TetR_C_24"/>
    <property type="match status" value="1"/>
</dbReference>
<dbReference type="Pfam" id="PF00440">
    <property type="entry name" value="TetR_N"/>
    <property type="match status" value="1"/>
</dbReference>
<gene>
    <name evidence="5" type="ORF">GYA93_03230</name>
</gene>
<dbReference type="Gene3D" id="1.10.357.10">
    <property type="entry name" value="Tetracycline Repressor, domain 2"/>
    <property type="match status" value="1"/>
</dbReference>
<evidence type="ECO:0000259" key="4">
    <source>
        <dbReference type="PROSITE" id="PS50977"/>
    </source>
</evidence>
<accession>A0A7K3LK11</accession>
<feature type="domain" description="HTH tetR-type" evidence="4">
    <location>
        <begin position="28"/>
        <end position="88"/>
    </location>
</feature>
<evidence type="ECO:0000313" key="5">
    <source>
        <dbReference type="EMBL" id="NDK88599.1"/>
    </source>
</evidence>
<reference evidence="5 6" key="1">
    <citation type="submission" date="2020-01" db="EMBL/GenBank/DDBJ databases">
        <title>Investigation of new actinobacteria for the biodesulphurisation of diesel fuel.</title>
        <authorList>
            <person name="Athi Narayanan S.M."/>
        </authorList>
    </citation>
    <scope>NUCLEOTIDE SEQUENCE [LARGE SCALE GENOMIC DNA]</scope>
    <source>
        <strain evidence="5 6">213E</strain>
    </source>
</reference>
<keyword evidence="6" id="KW-1185">Reference proteome</keyword>
<evidence type="ECO:0000256" key="2">
    <source>
        <dbReference type="PROSITE-ProRule" id="PRU00335"/>
    </source>
</evidence>